<dbReference type="Gene3D" id="1.10.510.10">
    <property type="entry name" value="Transferase(Phosphotransferase) domain 1"/>
    <property type="match status" value="1"/>
</dbReference>
<accession>A0A834TIG3</accession>
<dbReference type="FunFam" id="3.50.4.10:FF:000002">
    <property type="entry name" value="G-type lectin S-receptor-like serine/threonine-protein kinase"/>
    <property type="match status" value="1"/>
</dbReference>
<comment type="subcellular location">
    <subcellularLocation>
        <location evidence="1">Membrane</location>
        <topology evidence="1">Single-pass membrane protein</topology>
    </subcellularLocation>
</comment>
<dbReference type="EMBL" id="JAAIUW010000007">
    <property type="protein sequence ID" value="KAF7822808.1"/>
    <property type="molecule type" value="Genomic_DNA"/>
</dbReference>
<evidence type="ECO:0000313" key="19">
    <source>
        <dbReference type="EMBL" id="KAF7822808.1"/>
    </source>
</evidence>
<name>A0A834TIG3_9FABA</name>
<comment type="catalytic activity">
    <reaction evidence="12">
        <text>L-seryl-[protein] + ATP = O-phospho-L-seryl-[protein] + ADP + H(+)</text>
        <dbReference type="Rhea" id="RHEA:17989"/>
        <dbReference type="Rhea" id="RHEA-COMP:9863"/>
        <dbReference type="Rhea" id="RHEA-COMP:11604"/>
        <dbReference type="ChEBI" id="CHEBI:15378"/>
        <dbReference type="ChEBI" id="CHEBI:29999"/>
        <dbReference type="ChEBI" id="CHEBI:30616"/>
        <dbReference type="ChEBI" id="CHEBI:83421"/>
        <dbReference type="ChEBI" id="CHEBI:456216"/>
        <dbReference type="EC" id="2.7.11.1"/>
    </reaction>
</comment>
<dbReference type="CDD" id="cd01098">
    <property type="entry name" value="PAN_AP_plant"/>
    <property type="match status" value="1"/>
</dbReference>
<keyword evidence="8" id="KW-1015">Disulfide bond</keyword>
<evidence type="ECO:0000256" key="3">
    <source>
        <dbReference type="ARBA" id="ARBA00022553"/>
    </source>
</evidence>
<organism evidence="19 20">
    <name type="scientific">Senna tora</name>
    <dbReference type="NCBI Taxonomy" id="362788"/>
    <lineage>
        <taxon>Eukaryota</taxon>
        <taxon>Viridiplantae</taxon>
        <taxon>Streptophyta</taxon>
        <taxon>Embryophyta</taxon>
        <taxon>Tracheophyta</taxon>
        <taxon>Spermatophyta</taxon>
        <taxon>Magnoliopsida</taxon>
        <taxon>eudicotyledons</taxon>
        <taxon>Gunneridae</taxon>
        <taxon>Pentapetalae</taxon>
        <taxon>rosids</taxon>
        <taxon>fabids</taxon>
        <taxon>Fabales</taxon>
        <taxon>Fabaceae</taxon>
        <taxon>Caesalpinioideae</taxon>
        <taxon>Cassia clade</taxon>
        <taxon>Senna</taxon>
    </lineage>
</organism>
<evidence type="ECO:0000256" key="6">
    <source>
        <dbReference type="ARBA" id="ARBA00022989"/>
    </source>
</evidence>
<dbReference type="OrthoDB" id="785331at2759"/>
<keyword evidence="19" id="KW-0430">Lectin</keyword>
<evidence type="ECO:0000256" key="2">
    <source>
        <dbReference type="ARBA" id="ARBA00012513"/>
    </source>
</evidence>
<proteinExistence type="predicted"/>
<keyword evidence="10" id="KW-0325">Glycoprotein</keyword>
<evidence type="ECO:0000256" key="4">
    <source>
        <dbReference type="ARBA" id="ARBA00022692"/>
    </source>
</evidence>
<dbReference type="GO" id="GO:0016020">
    <property type="term" value="C:membrane"/>
    <property type="evidence" value="ECO:0007669"/>
    <property type="project" value="UniProtKB-SubCell"/>
</dbReference>
<dbReference type="SMART" id="SM00473">
    <property type="entry name" value="PAN_AP"/>
    <property type="match status" value="1"/>
</dbReference>
<evidence type="ECO:0000256" key="15">
    <source>
        <dbReference type="SAM" id="SignalP"/>
    </source>
</evidence>
<dbReference type="AlphaFoldDB" id="A0A834TIG3"/>
<comment type="caution">
    <text evidence="13">Lacks conserved residue(s) required for the propagation of feature annotation.</text>
</comment>
<dbReference type="Proteomes" id="UP000634136">
    <property type="component" value="Unassembled WGS sequence"/>
</dbReference>
<evidence type="ECO:0000259" key="16">
    <source>
        <dbReference type="PROSITE" id="PS50026"/>
    </source>
</evidence>
<feature type="domain" description="EGF-like" evidence="16">
    <location>
        <begin position="278"/>
        <end position="314"/>
    </location>
</feature>
<dbReference type="Gene3D" id="2.90.10.10">
    <property type="entry name" value="Bulb-type lectin domain"/>
    <property type="match status" value="1"/>
</dbReference>
<evidence type="ECO:0000256" key="11">
    <source>
        <dbReference type="ARBA" id="ARBA00047899"/>
    </source>
</evidence>
<dbReference type="Pfam" id="PF07714">
    <property type="entry name" value="PK_Tyr_Ser-Thr"/>
    <property type="match status" value="1"/>
</dbReference>
<evidence type="ECO:0000256" key="10">
    <source>
        <dbReference type="ARBA" id="ARBA00023180"/>
    </source>
</evidence>
<feature type="signal peptide" evidence="15">
    <location>
        <begin position="1"/>
        <end position="19"/>
    </location>
</feature>
<dbReference type="PANTHER" id="PTHR32444:SF234">
    <property type="entry name" value="RECEPTOR-LIKE SERINE_THREONINE-PROTEIN KINASE"/>
    <property type="match status" value="1"/>
</dbReference>
<keyword evidence="9 19" id="KW-0675">Receptor</keyword>
<comment type="caution">
    <text evidence="19">The sequence shown here is derived from an EMBL/GenBank/DDBJ whole genome shotgun (WGS) entry which is preliminary data.</text>
</comment>
<keyword evidence="7 14" id="KW-0472">Membrane</keyword>
<comment type="catalytic activity">
    <reaction evidence="11">
        <text>L-threonyl-[protein] + ATP = O-phospho-L-threonyl-[protein] + ADP + H(+)</text>
        <dbReference type="Rhea" id="RHEA:46608"/>
        <dbReference type="Rhea" id="RHEA-COMP:11060"/>
        <dbReference type="Rhea" id="RHEA-COMP:11605"/>
        <dbReference type="ChEBI" id="CHEBI:15378"/>
        <dbReference type="ChEBI" id="CHEBI:30013"/>
        <dbReference type="ChEBI" id="CHEBI:30616"/>
        <dbReference type="ChEBI" id="CHEBI:61977"/>
        <dbReference type="ChEBI" id="CHEBI:456216"/>
        <dbReference type="EC" id="2.7.11.1"/>
    </reaction>
</comment>
<feature type="transmembrane region" description="Helical" evidence="14">
    <location>
        <begin position="429"/>
        <end position="454"/>
    </location>
</feature>
<keyword evidence="20" id="KW-1185">Reference proteome</keyword>
<protein>
    <recommendedName>
        <fullName evidence="2">non-specific serine/threonine protein kinase</fullName>
        <ecNumber evidence="2">2.7.11.1</ecNumber>
    </recommendedName>
</protein>
<dbReference type="InterPro" id="IPR001245">
    <property type="entry name" value="Ser-Thr/Tyr_kinase_cat_dom"/>
</dbReference>
<evidence type="ECO:0000259" key="18">
    <source>
        <dbReference type="PROSITE" id="PS50948"/>
    </source>
</evidence>
<reference evidence="19" key="1">
    <citation type="submission" date="2020-09" db="EMBL/GenBank/DDBJ databases">
        <title>Genome-Enabled Discovery of Anthraquinone Biosynthesis in Senna tora.</title>
        <authorList>
            <person name="Kang S.-H."/>
            <person name="Pandey R.P."/>
            <person name="Lee C.-M."/>
            <person name="Sim J.-S."/>
            <person name="Jeong J.-T."/>
            <person name="Choi B.-S."/>
            <person name="Jung M."/>
            <person name="Ginzburg D."/>
            <person name="Zhao K."/>
            <person name="Won S.Y."/>
            <person name="Oh T.-J."/>
            <person name="Yu Y."/>
            <person name="Kim N.-H."/>
            <person name="Lee O.R."/>
            <person name="Lee T.-H."/>
            <person name="Bashyal P."/>
            <person name="Kim T.-S."/>
            <person name="Lee W.-H."/>
            <person name="Kawkins C."/>
            <person name="Kim C.-K."/>
            <person name="Kim J.S."/>
            <person name="Ahn B.O."/>
            <person name="Rhee S.Y."/>
            <person name="Sohng J.K."/>
        </authorList>
    </citation>
    <scope>NUCLEOTIDE SEQUENCE</scope>
    <source>
        <tissue evidence="19">Leaf</tissue>
    </source>
</reference>
<sequence>MLVLSLQVFSFALVSIAQSQSFTDGMTLLSKGGTFELGFFSPGTSNKRYLGIWYKNIPIPTVVWVANRLNPINDSSGILTLNTTGNLVLSQNDTVVWSSTITTSVEKKPEYSPEALLLDSGNLVVRDKKNDNPEAYLWQSFDYPSDTFLPGMKFGWDLGSGLNRRLTAWKSPDDPSPGDLSWEMVLNNYPDAYMMKETHKFYRGGPWNGVRPSGSPQLQQNPLFEFEFVDNKDEVYFMYHLKNMSVISRQVLNQTINARQRFVWLESEQIWSLYASVPMDYCDNYGLCGAYGSCMISGSPVCQCLEGFRPKSPEAWNSMDWSRGCVRKKPLRCEEKHRDGFVKLSGLKVPDTEHTWIDERMNLKQCREKCLSNCSCMAYANSDIKGKGSGCALWFGDLIDIRQFAEGGQDLFVRMAASELEADGNRKKVVVLVASVVTISVAVVTGALTLGWCYMRKVGKNVKEELECSNKGDQNKENQVDDLDLPFFDLLSIAAATSNFSIKNKIGEGGFGPVGYMAPEYASDGLFSVKSDVFSFGVLLLEIISGKRSRGYYSPNHSHNLIGHAWKLWKEERPIELIDTSLQDSCFLSQILHCIHVGLLCVQQHPEDRPVMSCALLMLVSDIELPEAKQPGYFGNASMEVDSSSSKQELSTTNDITITLLEPR</sequence>
<dbReference type="FunFam" id="2.90.10.10:FF:000001">
    <property type="entry name" value="G-type lectin S-receptor-like serine/threonine-protein kinase"/>
    <property type="match status" value="1"/>
</dbReference>
<dbReference type="SMART" id="SM00108">
    <property type="entry name" value="B_lectin"/>
    <property type="match status" value="1"/>
</dbReference>
<dbReference type="InterPro" id="IPR000742">
    <property type="entry name" value="EGF"/>
</dbReference>
<dbReference type="InterPro" id="IPR000858">
    <property type="entry name" value="S_locus_glycoprot_dom"/>
</dbReference>
<dbReference type="Pfam" id="PF08276">
    <property type="entry name" value="PAN_2"/>
    <property type="match status" value="1"/>
</dbReference>
<feature type="chain" id="PRO_5032585436" description="non-specific serine/threonine protein kinase" evidence="15">
    <location>
        <begin position="20"/>
        <end position="664"/>
    </location>
</feature>
<dbReference type="SUPFAM" id="SSF56112">
    <property type="entry name" value="Protein kinase-like (PK-like)"/>
    <property type="match status" value="1"/>
</dbReference>
<dbReference type="GO" id="GO:0030246">
    <property type="term" value="F:carbohydrate binding"/>
    <property type="evidence" value="ECO:0007669"/>
    <property type="project" value="UniProtKB-KW"/>
</dbReference>
<evidence type="ECO:0000259" key="17">
    <source>
        <dbReference type="PROSITE" id="PS50927"/>
    </source>
</evidence>
<evidence type="ECO:0000256" key="13">
    <source>
        <dbReference type="PROSITE-ProRule" id="PRU00076"/>
    </source>
</evidence>
<dbReference type="EC" id="2.7.11.1" evidence="2"/>
<evidence type="ECO:0000256" key="12">
    <source>
        <dbReference type="ARBA" id="ARBA00048679"/>
    </source>
</evidence>
<dbReference type="Pfam" id="PF01453">
    <property type="entry name" value="B_lectin"/>
    <property type="match status" value="1"/>
</dbReference>
<evidence type="ECO:0000256" key="9">
    <source>
        <dbReference type="ARBA" id="ARBA00023170"/>
    </source>
</evidence>
<dbReference type="PROSITE" id="PS50948">
    <property type="entry name" value="PAN"/>
    <property type="match status" value="1"/>
</dbReference>
<keyword evidence="6 14" id="KW-1133">Transmembrane helix</keyword>
<dbReference type="SUPFAM" id="SSF51110">
    <property type="entry name" value="alpha-D-mannose-specific plant lectins"/>
    <property type="match status" value="1"/>
</dbReference>
<dbReference type="PANTHER" id="PTHR32444">
    <property type="entry name" value="BULB-TYPE LECTIN DOMAIN-CONTAINING PROTEIN"/>
    <property type="match status" value="1"/>
</dbReference>
<dbReference type="InterPro" id="IPR011009">
    <property type="entry name" value="Kinase-like_dom_sf"/>
</dbReference>
<evidence type="ECO:0000256" key="5">
    <source>
        <dbReference type="ARBA" id="ARBA00022729"/>
    </source>
</evidence>
<dbReference type="CDD" id="cd00028">
    <property type="entry name" value="B_lectin"/>
    <property type="match status" value="1"/>
</dbReference>
<keyword evidence="5 15" id="KW-0732">Signal</keyword>
<dbReference type="InterPro" id="IPR003609">
    <property type="entry name" value="Pan_app"/>
</dbReference>
<dbReference type="InterPro" id="IPR036426">
    <property type="entry name" value="Bulb-type_lectin_dom_sf"/>
</dbReference>
<evidence type="ECO:0000313" key="20">
    <source>
        <dbReference type="Proteomes" id="UP000634136"/>
    </source>
</evidence>
<dbReference type="GO" id="GO:0004674">
    <property type="term" value="F:protein serine/threonine kinase activity"/>
    <property type="evidence" value="ECO:0007669"/>
    <property type="project" value="UniProtKB-EC"/>
</dbReference>
<dbReference type="PROSITE" id="PS50927">
    <property type="entry name" value="BULB_LECTIN"/>
    <property type="match status" value="1"/>
</dbReference>
<keyword evidence="13" id="KW-0245">EGF-like domain</keyword>
<keyword evidence="3" id="KW-0597">Phosphoprotein</keyword>
<evidence type="ECO:0000256" key="8">
    <source>
        <dbReference type="ARBA" id="ARBA00023157"/>
    </source>
</evidence>
<evidence type="ECO:0000256" key="1">
    <source>
        <dbReference type="ARBA" id="ARBA00004167"/>
    </source>
</evidence>
<feature type="domain" description="Apple" evidence="18">
    <location>
        <begin position="333"/>
        <end position="416"/>
    </location>
</feature>
<dbReference type="CDD" id="cd00054">
    <property type="entry name" value="EGF_CA"/>
    <property type="match status" value="1"/>
</dbReference>
<dbReference type="PROSITE" id="PS50026">
    <property type="entry name" value="EGF_3"/>
    <property type="match status" value="1"/>
</dbReference>
<keyword evidence="19" id="KW-0418">Kinase</keyword>
<gene>
    <name evidence="19" type="ORF">G2W53_020952</name>
</gene>
<evidence type="ECO:0000256" key="7">
    <source>
        <dbReference type="ARBA" id="ARBA00023136"/>
    </source>
</evidence>
<evidence type="ECO:0000256" key="14">
    <source>
        <dbReference type="SAM" id="Phobius"/>
    </source>
</evidence>
<dbReference type="InterPro" id="IPR021820">
    <property type="entry name" value="S-locus_recpt_kinase_C"/>
</dbReference>
<feature type="domain" description="Bulb-type lectin" evidence="17">
    <location>
        <begin position="13"/>
        <end position="138"/>
    </location>
</feature>
<dbReference type="Pfam" id="PF11883">
    <property type="entry name" value="DUF3403"/>
    <property type="match status" value="1"/>
</dbReference>
<dbReference type="GO" id="GO:0048544">
    <property type="term" value="P:recognition of pollen"/>
    <property type="evidence" value="ECO:0007669"/>
    <property type="project" value="InterPro"/>
</dbReference>
<keyword evidence="4 14" id="KW-0812">Transmembrane</keyword>
<dbReference type="Pfam" id="PF00954">
    <property type="entry name" value="S_locus_glycop"/>
    <property type="match status" value="1"/>
</dbReference>
<dbReference type="InterPro" id="IPR001480">
    <property type="entry name" value="Bulb-type_lectin_dom"/>
</dbReference>
<keyword evidence="19" id="KW-0808">Transferase</keyword>